<dbReference type="AlphaFoldDB" id="X0YFF6"/>
<gene>
    <name evidence="2" type="ORF">S01H1_72483</name>
</gene>
<feature type="transmembrane region" description="Helical" evidence="1">
    <location>
        <begin position="27"/>
        <end position="46"/>
    </location>
</feature>
<keyword evidence="1" id="KW-0472">Membrane</keyword>
<keyword evidence="1" id="KW-0812">Transmembrane</keyword>
<dbReference type="EMBL" id="BARS01048348">
    <property type="protein sequence ID" value="GAG35556.1"/>
    <property type="molecule type" value="Genomic_DNA"/>
</dbReference>
<feature type="non-terminal residue" evidence="2">
    <location>
        <position position="173"/>
    </location>
</feature>
<proteinExistence type="predicted"/>
<reference evidence="2" key="1">
    <citation type="journal article" date="2014" name="Front. Microbiol.">
        <title>High frequency of phylogenetically diverse reductive dehalogenase-homologous genes in deep subseafloor sedimentary metagenomes.</title>
        <authorList>
            <person name="Kawai M."/>
            <person name="Futagami T."/>
            <person name="Toyoda A."/>
            <person name="Takaki Y."/>
            <person name="Nishi S."/>
            <person name="Hori S."/>
            <person name="Arai W."/>
            <person name="Tsubouchi T."/>
            <person name="Morono Y."/>
            <person name="Uchiyama I."/>
            <person name="Ito T."/>
            <person name="Fujiyama A."/>
            <person name="Inagaki F."/>
            <person name="Takami H."/>
        </authorList>
    </citation>
    <scope>NUCLEOTIDE SEQUENCE</scope>
    <source>
        <strain evidence="2">Expedition CK06-06</strain>
    </source>
</reference>
<organism evidence="2">
    <name type="scientific">marine sediment metagenome</name>
    <dbReference type="NCBI Taxonomy" id="412755"/>
    <lineage>
        <taxon>unclassified sequences</taxon>
        <taxon>metagenomes</taxon>
        <taxon>ecological metagenomes</taxon>
    </lineage>
</organism>
<evidence type="ECO:0000313" key="2">
    <source>
        <dbReference type="EMBL" id="GAG35556.1"/>
    </source>
</evidence>
<evidence type="ECO:0000256" key="1">
    <source>
        <dbReference type="SAM" id="Phobius"/>
    </source>
</evidence>
<protein>
    <submittedName>
        <fullName evidence="2">Uncharacterized protein</fullName>
    </submittedName>
</protein>
<name>X0YFF6_9ZZZZ</name>
<comment type="caution">
    <text evidence="2">The sequence shown here is derived from an EMBL/GenBank/DDBJ whole genome shotgun (WGS) entry which is preliminary data.</text>
</comment>
<keyword evidence="1" id="KW-1133">Transmembrane helix</keyword>
<sequence length="173" mass="19756">MRKKISFVVLSNSGAPAKQMCASKASIRLVSVFIIACLITVGYVVYDYFQLKQTMVNLQTREIHLTNELSEIQSQRKQIQEFASEINSIKGHLVTLNNFEKKIRIIANIEKTDDSNNIFGVGGSMPEDLDARLPLMEKHNSLMRDMHEQVDELNRASIHQKSEFESLLRTLED</sequence>
<accession>X0YFF6</accession>